<evidence type="ECO:0000259" key="4">
    <source>
        <dbReference type="Pfam" id="PF22725"/>
    </source>
</evidence>
<dbReference type="GO" id="GO:0000166">
    <property type="term" value="F:nucleotide binding"/>
    <property type="evidence" value="ECO:0007669"/>
    <property type="project" value="InterPro"/>
</dbReference>
<proteinExistence type="predicted"/>
<dbReference type="PANTHER" id="PTHR43818">
    <property type="entry name" value="BCDNA.GH03377"/>
    <property type="match status" value="1"/>
</dbReference>
<protein>
    <submittedName>
        <fullName evidence="5">Uncharacterized protein</fullName>
    </submittedName>
</protein>
<dbReference type="InterPro" id="IPR055170">
    <property type="entry name" value="GFO_IDH_MocA-like_dom"/>
</dbReference>
<dbReference type="Pfam" id="PF01408">
    <property type="entry name" value="GFO_IDH_MocA"/>
    <property type="match status" value="1"/>
</dbReference>
<dbReference type="PANTHER" id="PTHR43818:SF11">
    <property type="entry name" value="BCDNA.GH03377"/>
    <property type="match status" value="1"/>
</dbReference>
<keyword evidence="1" id="KW-0560">Oxidoreductase</keyword>
<evidence type="ECO:0000313" key="5">
    <source>
        <dbReference type="EMBL" id="GES00166.1"/>
    </source>
</evidence>
<accession>A0A5M3VUB3</accession>
<organism evidence="5 6">
    <name type="scientific">Acrocarpospora corrugata</name>
    <dbReference type="NCBI Taxonomy" id="35763"/>
    <lineage>
        <taxon>Bacteria</taxon>
        <taxon>Bacillati</taxon>
        <taxon>Actinomycetota</taxon>
        <taxon>Actinomycetes</taxon>
        <taxon>Streptosporangiales</taxon>
        <taxon>Streptosporangiaceae</taxon>
        <taxon>Acrocarpospora</taxon>
    </lineage>
</organism>
<feature type="region of interest" description="Disordered" evidence="2">
    <location>
        <begin position="656"/>
        <end position="677"/>
    </location>
</feature>
<feature type="domain" description="GFO/IDH/MocA-like oxidoreductase" evidence="4">
    <location>
        <begin position="151"/>
        <end position="280"/>
    </location>
</feature>
<dbReference type="InterPro" id="IPR000683">
    <property type="entry name" value="Gfo/Idh/MocA-like_OxRdtase_N"/>
</dbReference>
<dbReference type="SUPFAM" id="SSF51735">
    <property type="entry name" value="NAD(P)-binding Rossmann-fold domains"/>
    <property type="match status" value="1"/>
</dbReference>
<dbReference type="Gene3D" id="3.40.50.720">
    <property type="entry name" value="NAD(P)-binding Rossmann-like Domain"/>
    <property type="match status" value="1"/>
</dbReference>
<dbReference type="EMBL" id="BLAD01000043">
    <property type="protein sequence ID" value="GES00166.1"/>
    <property type="molecule type" value="Genomic_DNA"/>
</dbReference>
<evidence type="ECO:0000259" key="3">
    <source>
        <dbReference type="Pfam" id="PF01408"/>
    </source>
</evidence>
<evidence type="ECO:0000256" key="1">
    <source>
        <dbReference type="ARBA" id="ARBA00023002"/>
    </source>
</evidence>
<dbReference type="Gene3D" id="3.30.360.10">
    <property type="entry name" value="Dihydrodipicolinate Reductase, domain 2"/>
    <property type="match status" value="1"/>
</dbReference>
<keyword evidence="6" id="KW-1185">Reference proteome</keyword>
<evidence type="ECO:0000256" key="2">
    <source>
        <dbReference type="SAM" id="MobiDB-lite"/>
    </source>
</evidence>
<dbReference type="AlphaFoldDB" id="A0A5M3VUB3"/>
<dbReference type="InterPro" id="IPR036291">
    <property type="entry name" value="NAD(P)-bd_dom_sf"/>
</dbReference>
<evidence type="ECO:0000313" key="6">
    <source>
        <dbReference type="Proteomes" id="UP000334990"/>
    </source>
</evidence>
<name>A0A5M3VUB3_9ACTN</name>
<dbReference type="InterPro" id="IPR050463">
    <property type="entry name" value="Gfo/Idh/MocA_oxidrdct_glycsds"/>
</dbReference>
<dbReference type="SUPFAM" id="SSF55347">
    <property type="entry name" value="Glyceraldehyde-3-phosphate dehydrogenase-like, C-terminal domain"/>
    <property type="match status" value="1"/>
</dbReference>
<dbReference type="Proteomes" id="UP000334990">
    <property type="component" value="Unassembled WGS sequence"/>
</dbReference>
<comment type="caution">
    <text evidence="5">The sequence shown here is derived from an EMBL/GenBank/DDBJ whole genome shotgun (WGS) entry which is preliminary data.</text>
</comment>
<dbReference type="GO" id="GO:0016491">
    <property type="term" value="F:oxidoreductase activity"/>
    <property type="evidence" value="ECO:0007669"/>
    <property type="project" value="UniProtKB-KW"/>
</dbReference>
<dbReference type="InterPro" id="IPR029475">
    <property type="entry name" value="DUF6807"/>
</dbReference>
<feature type="domain" description="Gfo/Idh/MocA-like oxidoreductase N-terminal" evidence="3">
    <location>
        <begin position="22"/>
        <end position="141"/>
    </location>
</feature>
<dbReference type="Pfam" id="PF22725">
    <property type="entry name" value="GFO_IDH_MocA_C3"/>
    <property type="match status" value="1"/>
</dbReference>
<reference evidence="5 6" key="1">
    <citation type="submission" date="2019-10" db="EMBL/GenBank/DDBJ databases">
        <title>Whole genome shotgun sequence of Acrocarpospora corrugata NBRC 13972.</title>
        <authorList>
            <person name="Ichikawa N."/>
            <person name="Kimura A."/>
            <person name="Kitahashi Y."/>
            <person name="Komaki H."/>
            <person name="Oguchi A."/>
        </authorList>
    </citation>
    <scope>NUCLEOTIDE SEQUENCE [LARGE SCALE GENOMIC DNA]</scope>
    <source>
        <strain evidence="5 6">NBRC 13972</strain>
    </source>
</reference>
<gene>
    <name evidence="5" type="ORF">Acor_22290</name>
</gene>
<dbReference type="OrthoDB" id="9812981at2"/>
<sequence length="677" mass="73121">MNGTARREKPPVSRQTRAPVPVVLVGAYGHGWWHLDNLRRLTEAGIVRLAGVCDVRPVEPERLHGLGRPEQSGDLGRLIERTGAKITILVTPIQTHADLAVQALEAGSHLLLEKPPASTFAGFQRISAVAARTGLGCQVGFQSLGSAAIPAIRQLIADGVVGRVKGIGVAGAWERDTAYFTRSAWAGRRRAGGVEVVDGALTNPFAHAVATALAVAGRGTADEVSGVDVELYHANEIEADDTSCLRIRLGDGPPITVAVTLTASRRHEPYVIVHGAEGRITLTYTLDRVRVERVCREVTTVAHPRTDLLENLVAHVRDGEPLLVPLAGTGAFMRVLESIRLAPDPLPIPDEHQEIDRDEHGTAVRRVLPGAANLTARSAEHLALYSELDVPWAAPRAVLRVRDLPVAEYSWRPDLATTLSPRPYLHPVRTLGGVTVTELNPADHVHHLGVSVAVADVGGRNFWGGRTYVRDVGPTWLDDHGVQRHVTFTRRDDHGFTETLRWAGPDGVEILDEERTVTAVPLAGAWALDFRFRLTNLTGSRLLVRSSATKGRAGAGYGGFFWRAPGSSTGREAFTPDGGEPHGSRAPWLAMSGSAPEGDWTLVFVQDADPWFVRVEEYPGAGPALAWDRPLVVEHALTRRIVTVVADGRLSRTQADAFARGTQMSGGQPKREAEDHG</sequence>
<dbReference type="Pfam" id="PF14100">
    <property type="entry name" value="DUF6807"/>
    <property type="match status" value="1"/>
</dbReference>